<dbReference type="SUPFAM" id="SSF55874">
    <property type="entry name" value="ATPase domain of HSP90 chaperone/DNA topoisomerase II/histidine kinase"/>
    <property type="match status" value="1"/>
</dbReference>
<evidence type="ECO:0000256" key="2">
    <source>
        <dbReference type="ARBA" id="ARBA00004370"/>
    </source>
</evidence>
<comment type="subcellular location">
    <subcellularLocation>
        <location evidence="2">Membrane</location>
    </subcellularLocation>
</comment>
<keyword evidence="9" id="KW-0175">Coiled coil</keyword>
<accession>A0A0C7QM65</accession>
<dbReference type="SUPFAM" id="SSF55785">
    <property type="entry name" value="PYP-like sensor domain (PAS domain)"/>
    <property type="match status" value="2"/>
</dbReference>
<dbReference type="AlphaFoldDB" id="A0A0C7QM65"/>
<dbReference type="InterPro" id="IPR004358">
    <property type="entry name" value="Sig_transdc_His_kin-like_C"/>
</dbReference>
<protein>
    <recommendedName>
        <fullName evidence="3">histidine kinase</fullName>
        <ecNumber evidence="3">2.7.13.3</ecNumber>
    </recommendedName>
</protein>
<dbReference type="GO" id="GO:0007234">
    <property type="term" value="P:osmosensory signaling via phosphorelay pathway"/>
    <property type="evidence" value="ECO:0007669"/>
    <property type="project" value="TreeGrafter"/>
</dbReference>
<keyword evidence="7" id="KW-0902">Two-component regulatory system</keyword>
<evidence type="ECO:0000256" key="5">
    <source>
        <dbReference type="ARBA" id="ARBA00022679"/>
    </source>
</evidence>
<dbReference type="PRINTS" id="PR00344">
    <property type="entry name" value="BCTRLSENSOR"/>
</dbReference>
<organism evidence="12 13">
    <name type="scientific">Paraclostridium sordellii</name>
    <name type="common">Clostridium sordellii</name>
    <dbReference type="NCBI Taxonomy" id="1505"/>
    <lineage>
        <taxon>Bacteria</taxon>
        <taxon>Bacillati</taxon>
        <taxon>Bacillota</taxon>
        <taxon>Clostridia</taxon>
        <taxon>Peptostreptococcales</taxon>
        <taxon>Peptostreptococcaceae</taxon>
        <taxon>Paraclostridium</taxon>
    </lineage>
</organism>
<evidence type="ECO:0000256" key="6">
    <source>
        <dbReference type="ARBA" id="ARBA00022777"/>
    </source>
</evidence>
<feature type="transmembrane region" description="Helical" evidence="10">
    <location>
        <begin position="62"/>
        <end position="81"/>
    </location>
</feature>
<keyword evidence="4" id="KW-0597">Phosphoprotein</keyword>
<dbReference type="OrthoDB" id="9813394at2"/>
<dbReference type="PANTHER" id="PTHR42878">
    <property type="entry name" value="TWO-COMPONENT HISTIDINE KINASE"/>
    <property type="match status" value="1"/>
</dbReference>
<dbReference type="InterPro" id="IPR050351">
    <property type="entry name" value="BphY/WalK/GraS-like"/>
</dbReference>
<evidence type="ECO:0000256" key="3">
    <source>
        <dbReference type="ARBA" id="ARBA00012438"/>
    </source>
</evidence>
<comment type="catalytic activity">
    <reaction evidence="1">
        <text>ATP + protein L-histidine = ADP + protein N-phospho-L-histidine.</text>
        <dbReference type="EC" id="2.7.13.3"/>
    </reaction>
</comment>
<dbReference type="SMART" id="SM00091">
    <property type="entry name" value="PAS"/>
    <property type="match status" value="2"/>
</dbReference>
<evidence type="ECO:0000256" key="10">
    <source>
        <dbReference type="SAM" id="Phobius"/>
    </source>
</evidence>
<name>A0A0C7QM65_PARSO</name>
<feature type="coiled-coil region" evidence="9">
    <location>
        <begin position="164"/>
        <end position="191"/>
    </location>
</feature>
<dbReference type="InterPro" id="IPR036890">
    <property type="entry name" value="HATPase_C_sf"/>
</dbReference>
<keyword evidence="8 10" id="KW-0472">Membrane</keyword>
<dbReference type="Pfam" id="PF13188">
    <property type="entry name" value="PAS_8"/>
    <property type="match status" value="2"/>
</dbReference>
<dbReference type="GO" id="GO:0000156">
    <property type="term" value="F:phosphorelay response regulator activity"/>
    <property type="evidence" value="ECO:0007669"/>
    <property type="project" value="TreeGrafter"/>
</dbReference>
<keyword evidence="10" id="KW-1133">Transmembrane helix</keyword>
<feature type="transmembrane region" description="Helical" evidence="10">
    <location>
        <begin position="38"/>
        <end position="56"/>
    </location>
</feature>
<dbReference type="EMBL" id="CEKZ01000014">
    <property type="protein sequence ID" value="CEQ04641.1"/>
    <property type="molecule type" value="Genomic_DNA"/>
</dbReference>
<dbReference type="InterPro" id="IPR035965">
    <property type="entry name" value="PAS-like_dom_sf"/>
</dbReference>
<dbReference type="PROSITE" id="PS50109">
    <property type="entry name" value="HIS_KIN"/>
    <property type="match status" value="1"/>
</dbReference>
<keyword evidence="6 12" id="KW-0418">Kinase</keyword>
<dbReference type="GO" id="GO:0030295">
    <property type="term" value="F:protein kinase activator activity"/>
    <property type="evidence" value="ECO:0007669"/>
    <property type="project" value="TreeGrafter"/>
</dbReference>
<dbReference type="Proteomes" id="UP000049127">
    <property type="component" value="Unassembled WGS sequence"/>
</dbReference>
<dbReference type="Pfam" id="PF02518">
    <property type="entry name" value="HATPase_c"/>
    <property type="match status" value="1"/>
</dbReference>
<evidence type="ECO:0000256" key="1">
    <source>
        <dbReference type="ARBA" id="ARBA00000085"/>
    </source>
</evidence>
<evidence type="ECO:0000256" key="8">
    <source>
        <dbReference type="ARBA" id="ARBA00023136"/>
    </source>
</evidence>
<dbReference type="FunFam" id="3.30.565.10:FF:000006">
    <property type="entry name" value="Sensor histidine kinase WalK"/>
    <property type="match status" value="1"/>
</dbReference>
<dbReference type="GO" id="GO:0016020">
    <property type="term" value="C:membrane"/>
    <property type="evidence" value="ECO:0007669"/>
    <property type="project" value="UniProtKB-SubCell"/>
</dbReference>
<dbReference type="GO" id="GO:0004673">
    <property type="term" value="F:protein histidine kinase activity"/>
    <property type="evidence" value="ECO:0007669"/>
    <property type="project" value="UniProtKB-EC"/>
</dbReference>
<evidence type="ECO:0000259" key="11">
    <source>
        <dbReference type="PROSITE" id="PS50109"/>
    </source>
</evidence>
<dbReference type="Gene3D" id="3.30.565.10">
    <property type="entry name" value="Histidine kinase-like ATPase, C-terminal domain"/>
    <property type="match status" value="1"/>
</dbReference>
<evidence type="ECO:0000256" key="7">
    <source>
        <dbReference type="ARBA" id="ARBA00023012"/>
    </source>
</evidence>
<dbReference type="PANTHER" id="PTHR42878:SF13">
    <property type="entry name" value="HISTIDINE KINASE"/>
    <property type="match status" value="1"/>
</dbReference>
<dbReference type="InterPro" id="IPR005467">
    <property type="entry name" value="His_kinase_dom"/>
</dbReference>
<evidence type="ECO:0000256" key="4">
    <source>
        <dbReference type="ARBA" id="ARBA00022553"/>
    </source>
</evidence>
<evidence type="ECO:0000256" key="9">
    <source>
        <dbReference type="SAM" id="Coils"/>
    </source>
</evidence>
<dbReference type="EC" id="2.7.13.3" evidence="3"/>
<feature type="transmembrane region" description="Helical" evidence="10">
    <location>
        <begin position="93"/>
        <end position="119"/>
    </location>
</feature>
<sequence>MIILSENMGLFFIANLIIIVSNIINSIYKIFFEKSRDIKYVIFLYLVEFTLFLSIFNKSNDIINIYKYTIYIYAIFKLFYIHKNRSKLKLKNLNYIILASINIFSFICAIFNISMYLILNIVGNLLIIKFTIIDDVKLKLSKLDYSIRKSKRLNENISKISNKIGKEQIRQSKLEEELINIQEQIKKAVNESEMPVIKIDESEKVIYCNKSSWIDINFNKANEIKFIEKRFTNGGECIKLIRNTKLDEYNSMNLYTKEDQVYRFICSCELSGNNIIKTLIFNDITQSTLIQNQLKESEEKYKKLMDLLIDGVIIHDLENIEYINDAALEILNIPKDIKDIRFINIKEKLNDKYLKEFNYSLNLILKGKVNKIINKFKTINNKYIEIITTKMEYNNSFMILSIIVDINETEIALRKLDGSKKTYQALVQNLPDGIIVMDKFKQNIIYQNKSMIRILKSIKIESINKFIDDYISKEFYGQVKKYEIDKAENSSLALTIIDMKEENQFLVLIRLLDNEERVLEAIKELDLVNNQHHVKNEFLINTSKCLKDPIENISKINDKLEKNKHKYNSNHINNYTKLVKRNCYRIQRLINNMKEIADTENGVSSENFVSYDIVKLTKNIVDIIEKNYSNKGINIKFKSNINSYNMIIDVDKMERAILNLISNSIKFSEMGSYIEVNITRENKEIKISVKDEGVGIPKDRMNFIFTKFGQIDRTLSRNTEGCGVGLALVKEIVNLHKGQIHVQSEEGVGSTFTIILQENIGFIDKKTFEREDYKSIEEKINVEFADIYF</sequence>
<gene>
    <name evidence="12" type="primary">phoR_14</name>
    <name evidence="12" type="ORF">R28058_23591</name>
</gene>
<dbReference type="Gene3D" id="3.30.450.20">
    <property type="entry name" value="PAS domain"/>
    <property type="match status" value="2"/>
</dbReference>
<feature type="domain" description="Histidine kinase" evidence="11">
    <location>
        <begin position="541"/>
        <end position="760"/>
    </location>
</feature>
<keyword evidence="5 12" id="KW-0808">Transferase</keyword>
<reference evidence="12 13" key="1">
    <citation type="submission" date="2015-01" db="EMBL/GenBank/DDBJ databases">
        <authorList>
            <person name="Aslett A.Martin."/>
            <person name="De Silva Nishadi"/>
        </authorList>
    </citation>
    <scope>NUCLEOTIDE SEQUENCE [LARGE SCALE GENOMIC DNA]</scope>
    <source>
        <strain evidence="12 13">R28058</strain>
    </source>
</reference>
<dbReference type="InterPro" id="IPR003594">
    <property type="entry name" value="HATPase_dom"/>
</dbReference>
<dbReference type="InterPro" id="IPR000014">
    <property type="entry name" value="PAS"/>
</dbReference>
<feature type="transmembrane region" description="Helical" evidence="10">
    <location>
        <begin position="12"/>
        <end position="31"/>
    </location>
</feature>
<dbReference type="Gene3D" id="1.10.287.130">
    <property type="match status" value="1"/>
</dbReference>
<proteinExistence type="predicted"/>
<evidence type="ECO:0000313" key="13">
    <source>
        <dbReference type="Proteomes" id="UP000049127"/>
    </source>
</evidence>
<keyword evidence="10" id="KW-0812">Transmembrane</keyword>
<evidence type="ECO:0000313" key="12">
    <source>
        <dbReference type="EMBL" id="CEQ04641.1"/>
    </source>
</evidence>
<dbReference type="SMART" id="SM00387">
    <property type="entry name" value="HATPase_c"/>
    <property type="match status" value="1"/>
</dbReference>